<organism evidence="1">
    <name type="scientific">marine sediment metagenome</name>
    <dbReference type="NCBI Taxonomy" id="412755"/>
    <lineage>
        <taxon>unclassified sequences</taxon>
        <taxon>metagenomes</taxon>
        <taxon>ecological metagenomes</taxon>
    </lineage>
</organism>
<gene>
    <name evidence="1" type="ORF">S03H2_22213</name>
</gene>
<accession>X1EQL3</accession>
<name>X1EQL3_9ZZZZ</name>
<sequence length="52" mass="5529">MEIKIPPGRTGKIAIGIVAMGVIGKYAVEWVKKGLKNPLNPSVFIAVILAIL</sequence>
<dbReference type="AlphaFoldDB" id="X1EQL3"/>
<comment type="caution">
    <text evidence="1">The sequence shown here is derived from an EMBL/GenBank/DDBJ whole genome shotgun (WGS) entry which is preliminary data.</text>
</comment>
<dbReference type="EMBL" id="BARU01011926">
    <property type="protein sequence ID" value="GAH34882.1"/>
    <property type="molecule type" value="Genomic_DNA"/>
</dbReference>
<evidence type="ECO:0000313" key="1">
    <source>
        <dbReference type="EMBL" id="GAH34882.1"/>
    </source>
</evidence>
<reference evidence="1" key="1">
    <citation type="journal article" date="2014" name="Front. Microbiol.">
        <title>High frequency of phylogenetically diverse reductive dehalogenase-homologous genes in deep subseafloor sedimentary metagenomes.</title>
        <authorList>
            <person name="Kawai M."/>
            <person name="Futagami T."/>
            <person name="Toyoda A."/>
            <person name="Takaki Y."/>
            <person name="Nishi S."/>
            <person name="Hori S."/>
            <person name="Arai W."/>
            <person name="Tsubouchi T."/>
            <person name="Morono Y."/>
            <person name="Uchiyama I."/>
            <person name="Ito T."/>
            <person name="Fujiyama A."/>
            <person name="Inagaki F."/>
            <person name="Takami H."/>
        </authorList>
    </citation>
    <scope>NUCLEOTIDE SEQUENCE</scope>
    <source>
        <strain evidence="1">Expedition CK06-06</strain>
    </source>
</reference>
<feature type="non-terminal residue" evidence="1">
    <location>
        <position position="52"/>
    </location>
</feature>
<protein>
    <submittedName>
        <fullName evidence="1">Uncharacterized protein</fullName>
    </submittedName>
</protein>
<proteinExistence type="predicted"/>